<gene>
    <name evidence="13" type="ORF">Zmor_002181</name>
</gene>
<dbReference type="InterPro" id="IPR002376">
    <property type="entry name" value="Formyl_transf_N"/>
</dbReference>
<dbReference type="Pfam" id="PF02911">
    <property type="entry name" value="Formyl_trans_C"/>
    <property type="match status" value="1"/>
</dbReference>
<evidence type="ECO:0000256" key="4">
    <source>
        <dbReference type="ARBA" id="ARBA00014185"/>
    </source>
</evidence>
<evidence type="ECO:0000256" key="10">
    <source>
        <dbReference type="ARBA" id="ARBA00057846"/>
    </source>
</evidence>
<evidence type="ECO:0000256" key="7">
    <source>
        <dbReference type="ARBA" id="ARBA00022946"/>
    </source>
</evidence>
<dbReference type="InterPro" id="IPR036477">
    <property type="entry name" value="Formyl_transf_N_sf"/>
</dbReference>
<dbReference type="Pfam" id="PF00551">
    <property type="entry name" value="Formyl_trans_N"/>
    <property type="match status" value="1"/>
</dbReference>
<evidence type="ECO:0000256" key="3">
    <source>
        <dbReference type="ARBA" id="ARBA00012261"/>
    </source>
</evidence>
<dbReference type="GO" id="GO:0004479">
    <property type="term" value="F:methionyl-tRNA formyltransferase activity"/>
    <property type="evidence" value="ECO:0007669"/>
    <property type="project" value="UniProtKB-EC"/>
</dbReference>
<dbReference type="SUPFAM" id="SSF53328">
    <property type="entry name" value="Formyltransferase"/>
    <property type="match status" value="1"/>
</dbReference>
<evidence type="ECO:0000256" key="5">
    <source>
        <dbReference type="ARBA" id="ARBA00022679"/>
    </source>
</evidence>
<feature type="domain" description="Formyl transferase C-terminal" evidence="12">
    <location>
        <begin position="224"/>
        <end position="328"/>
    </location>
</feature>
<dbReference type="FunFam" id="3.40.50.12230:FF:000003">
    <property type="entry name" value="methionyl-tRNA formyltransferase, mitochondrial"/>
    <property type="match status" value="1"/>
</dbReference>
<protein>
    <recommendedName>
        <fullName evidence="4">Methionyl-tRNA formyltransferase, mitochondrial</fullName>
        <ecNumber evidence="3">2.1.2.9</ecNumber>
    </recommendedName>
</protein>
<accession>A0AA38JAU8</accession>
<dbReference type="SUPFAM" id="SSF50486">
    <property type="entry name" value="FMT C-terminal domain-like"/>
    <property type="match status" value="1"/>
</dbReference>
<comment type="caution">
    <text evidence="13">The sequence shown here is derived from an EMBL/GenBank/DDBJ whole genome shotgun (WGS) entry which is preliminary data.</text>
</comment>
<comment type="similarity">
    <text evidence="2">Belongs to the Fmt family.</text>
</comment>
<dbReference type="EC" id="2.1.2.9" evidence="3"/>
<dbReference type="InterPro" id="IPR005793">
    <property type="entry name" value="Formyl_trans_C"/>
</dbReference>
<evidence type="ECO:0000256" key="2">
    <source>
        <dbReference type="ARBA" id="ARBA00010699"/>
    </source>
</evidence>
<keyword evidence="8" id="KW-0496">Mitochondrion</keyword>
<dbReference type="AlphaFoldDB" id="A0AA38JAU8"/>
<dbReference type="InterPro" id="IPR011034">
    <property type="entry name" value="Formyl_transferase-like_C_sf"/>
</dbReference>
<proteinExistence type="inferred from homology"/>
<dbReference type="Gene3D" id="3.40.50.12230">
    <property type="match status" value="1"/>
</dbReference>
<evidence type="ECO:0000259" key="11">
    <source>
        <dbReference type="Pfam" id="PF00551"/>
    </source>
</evidence>
<keyword evidence="14" id="KW-1185">Reference proteome</keyword>
<organism evidence="13 14">
    <name type="scientific">Zophobas morio</name>
    <dbReference type="NCBI Taxonomy" id="2755281"/>
    <lineage>
        <taxon>Eukaryota</taxon>
        <taxon>Metazoa</taxon>
        <taxon>Ecdysozoa</taxon>
        <taxon>Arthropoda</taxon>
        <taxon>Hexapoda</taxon>
        <taxon>Insecta</taxon>
        <taxon>Pterygota</taxon>
        <taxon>Neoptera</taxon>
        <taxon>Endopterygota</taxon>
        <taxon>Coleoptera</taxon>
        <taxon>Polyphaga</taxon>
        <taxon>Cucujiformia</taxon>
        <taxon>Tenebrionidae</taxon>
        <taxon>Zophobas</taxon>
    </lineage>
</organism>
<reference evidence="13" key="1">
    <citation type="journal article" date="2023" name="G3 (Bethesda)">
        <title>Whole genome assemblies of Zophobas morio and Tenebrio molitor.</title>
        <authorList>
            <person name="Kaur S."/>
            <person name="Stinson S.A."/>
            <person name="diCenzo G.C."/>
        </authorList>
    </citation>
    <scope>NUCLEOTIDE SEQUENCE</scope>
    <source>
        <strain evidence="13">QUZm001</strain>
    </source>
</reference>
<comment type="catalytic activity">
    <reaction evidence="9">
        <text>L-methionyl-tRNA(fMet) + (6R)-10-formyltetrahydrofolate = N-formyl-L-methionyl-tRNA(fMet) + (6S)-5,6,7,8-tetrahydrofolate + H(+)</text>
        <dbReference type="Rhea" id="RHEA:24380"/>
        <dbReference type="Rhea" id="RHEA-COMP:9952"/>
        <dbReference type="Rhea" id="RHEA-COMP:9953"/>
        <dbReference type="ChEBI" id="CHEBI:15378"/>
        <dbReference type="ChEBI" id="CHEBI:57453"/>
        <dbReference type="ChEBI" id="CHEBI:78530"/>
        <dbReference type="ChEBI" id="CHEBI:78844"/>
        <dbReference type="ChEBI" id="CHEBI:195366"/>
        <dbReference type="EC" id="2.1.2.9"/>
    </reaction>
    <physiologicalReaction direction="left-to-right" evidence="9">
        <dbReference type="Rhea" id="RHEA:24381"/>
    </physiologicalReaction>
</comment>
<evidence type="ECO:0000259" key="12">
    <source>
        <dbReference type="Pfam" id="PF02911"/>
    </source>
</evidence>
<dbReference type="InterPro" id="IPR005794">
    <property type="entry name" value="Fmt"/>
</dbReference>
<evidence type="ECO:0000256" key="1">
    <source>
        <dbReference type="ARBA" id="ARBA00004173"/>
    </source>
</evidence>
<evidence type="ECO:0000256" key="8">
    <source>
        <dbReference type="ARBA" id="ARBA00023128"/>
    </source>
</evidence>
<comment type="function">
    <text evidence="10">Methionyl-tRNA formyltransferase that formylates methionyl-tRNA in mitochondria and is crucial for translation initiation.</text>
</comment>
<dbReference type="Proteomes" id="UP001168821">
    <property type="component" value="Unassembled WGS sequence"/>
</dbReference>
<name>A0AA38JAU8_9CUCU</name>
<evidence type="ECO:0000313" key="14">
    <source>
        <dbReference type="Proteomes" id="UP001168821"/>
    </source>
</evidence>
<evidence type="ECO:0000256" key="6">
    <source>
        <dbReference type="ARBA" id="ARBA00022917"/>
    </source>
</evidence>
<dbReference type="EMBL" id="JALNTZ010000001">
    <property type="protein sequence ID" value="KAJ3666749.1"/>
    <property type="molecule type" value="Genomic_DNA"/>
</dbReference>
<dbReference type="NCBIfam" id="TIGR00460">
    <property type="entry name" value="fmt"/>
    <property type="match status" value="1"/>
</dbReference>
<dbReference type="InterPro" id="IPR041711">
    <property type="entry name" value="Met-tRNA-FMT_N"/>
</dbReference>
<keyword evidence="6" id="KW-0648">Protein biosynthesis</keyword>
<dbReference type="CDD" id="cd08646">
    <property type="entry name" value="FMT_core_Met-tRNA-FMT_N"/>
    <property type="match status" value="1"/>
</dbReference>
<dbReference type="GO" id="GO:0005739">
    <property type="term" value="C:mitochondrion"/>
    <property type="evidence" value="ECO:0007669"/>
    <property type="project" value="UniProtKB-SubCell"/>
</dbReference>
<keyword evidence="5" id="KW-0808">Transferase</keyword>
<dbReference type="PANTHER" id="PTHR11138:SF5">
    <property type="entry name" value="METHIONYL-TRNA FORMYLTRANSFERASE, MITOCHONDRIAL"/>
    <property type="match status" value="1"/>
</dbReference>
<evidence type="ECO:0000313" key="13">
    <source>
        <dbReference type="EMBL" id="KAJ3666749.1"/>
    </source>
</evidence>
<evidence type="ECO:0000256" key="9">
    <source>
        <dbReference type="ARBA" id="ARBA00052555"/>
    </source>
</evidence>
<keyword evidence="7" id="KW-0809">Transit peptide</keyword>
<comment type="subcellular location">
    <subcellularLocation>
        <location evidence="1">Mitochondrion</location>
    </subcellularLocation>
</comment>
<feature type="domain" description="Formyl transferase N-terminal" evidence="11">
    <location>
        <begin position="98"/>
        <end position="200"/>
    </location>
</feature>
<dbReference type="PANTHER" id="PTHR11138">
    <property type="entry name" value="METHIONYL-TRNA FORMYLTRANSFERASE"/>
    <property type="match status" value="1"/>
</dbReference>
<sequence>MGLCRFLSPSYLTRKSTVQRSCSFQNLKKPPWKVLFFGTDDFSIFSLESLTKQYRKGTLINRLEVVTTVKGKPNSVNVFSKQNNLKLHKWPPNITYGQFDVGLVVSFGHLIPRTVIEKFEFGMLNVHASLLPRWRGAAPIIYAIANGDTQTGITIMKISPEKFDVGEIVHQECVQIHADMKMKQLYTTLGKIGAENLVKTLESLPSSLSQAKPQPSTGVTYAPKISPQLSHIKWEKMTSQEIYNLARALDGIFHVQTTWSGTLVKLINIEKAENDINENENSQPGRVHYDKQNKILRILCCDNQFITVEKVGVVGKKIMTSVDFNNGYIKQEPPDCRCFK</sequence>